<evidence type="ECO:0000313" key="5">
    <source>
        <dbReference type="Proteomes" id="UP000017836"/>
    </source>
</evidence>
<evidence type="ECO:0000256" key="3">
    <source>
        <dbReference type="PROSITE-ProRule" id="PRU00708"/>
    </source>
</evidence>
<accession>W1PU45</accession>
<evidence type="ECO:0000256" key="2">
    <source>
        <dbReference type="ARBA" id="ARBA00022737"/>
    </source>
</evidence>
<gene>
    <name evidence="4" type="ORF">AMTR_s00041p00236190</name>
</gene>
<dbReference type="SUPFAM" id="SSF81901">
    <property type="entry name" value="HCP-like"/>
    <property type="match status" value="1"/>
</dbReference>
<dbReference type="EMBL" id="KI392588">
    <property type="protein sequence ID" value="ERN13557.1"/>
    <property type="molecule type" value="Genomic_DNA"/>
</dbReference>
<dbReference type="OMA" id="KYVMEEM"/>
<feature type="repeat" description="PPR" evidence="3">
    <location>
        <begin position="45"/>
        <end position="79"/>
    </location>
</feature>
<dbReference type="Proteomes" id="UP000017836">
    <property type="component" value="Unassembled WGS sequence"/>
</dbReference>
<feature type="repeat" description="PPR" evidence="3">
    <location>
        <begin position="147"/>
        <end position="181"/>
    </location>
</feature>
<dbReference type="HOGENOM" id="CLU_002706_49_0_1"/>
<protein>
    <recommendedName>
        <fullName evidence="6">Pentacotripeptide-repeat region of PRORP domain-containing protein</fullName>
    </recommendedName>
</protein>
<name>W1PU45_AMBTC</name>
<dbReference type="PROSITE" id="PS51257">
    <property type="entry name" value="PROKAR_LIPOPROTEIN"/>
    <property type="match status" value="1"/>
</dbReference>
<comment type="similarity">
    <text evidence="1">Belongs to the PPR family. P subfamily.</text>
</comment>
<keyword evidence="2" id="KW-0677">Repeat</keyword>
<feature type="repeat" description="PPR" evidence="3">
    <location>
        <begin position="112"/>
        <end position="146"/>
    </location>
</feature>
<evidence type="ECO:0000313" key="4">
    <source>
        <dbReference type="EMBL" id="ERN13557.1"/>
    </source>
</evidence>
<keyword evidence="5" id="KW-1185">Reference proteome</keyword>
<dbReference type="InterPro" id="IPR002885">
    <property type="entry name" value="PPR_rpt"/>
</dbReference>
<dbReference type="AlphaFoldDB" id="W1PU45"/>
<evidence type="ECO:0000256" key="1">
    <source>
        <dbReference type="ARBA" id="ARBA00007626"/>
    </source>
</evidence>
<evidence type="ECO:0008006" key="6">
    <source>
        <dbReference type="Google" id="ProtNLM"/>
    </source>
</evidence>
<dbReference type="InterPro" id="IPR011990">
    <property type="entry name" value="TPR-like_helical_dom_sf"/>
</dbReference>
<feature type="repeat" description="PPR" evidence="3">
    <location>
        <begin position="10"/>
        <end position="44"/>
    </location>
</feature>
<dbReference type="Pfam" id="PF01535">
    <property type="entry name" value="PPR"/>
    <property type="match status" value="1"/>
</dbReference>
<dbReference type="Pfam" id="PF13041">
    <property type="entry name" value="PPR_2"/>
    <property type="match status" value="3"/>
</dbReference>
<reference evidence="5" key="1">
    <citation type="journal article" date="2013" name="Science">
        <title>The Amborella genome and the evolution of flowering plants.</title>
        <authorList>
            <consortium name="Amborella Genome Project"/>
        </authorList>
    </citation>
    <scope>NUCLEOTIDE SEQUENCE [LARGE SCALE GENOMIC DNA]</scope>
</reference>
<dbReference type="PROSITE" id="PS51375">
    <property type="entry name" value="PPR"/>
    <property type="match status" value="6"/>
</dbReference>
<dbReference type="Gramene" id="ERN13557">
    <property type="protein sequence ID" value="ERN13557"/>
    <property type="gene ID" value="AMTR_s00041p00236190"/>
</dbReference>
<feature type="repeat" description="PPR" evidence="3">
    <location>
        <begin position="244"/>
        <end position="278"/>
    </location>
</feature>
<organism evidence="4 5">
    <name type="scientific">Amborella trichopoda</name>
    <dbReference type="NCBI Taxonomy" id="13333"/>
    <lineage>
        <taxon>Eukaryota</taxon>
        <taxon>Viridiplantae</taxon>
        <taxon>Streptophyta</taxon>
        <taxon>Embryophyta</taxon>
        <taxon>Tracheophyta</taxon>
        <taxon>Spermatophyta</taxon>
        <taxon>Magnoliopsida</taxon>
        <taxon>Amborellales</taxon>
        <taxon>Amborellaceae</taxon>
        <taxon>Amborella</taxon>
    </lineage>
</organism>
<dbReference type="eggNOG" id="KOG4197">
    <property type="taxonomic scope" value="Eukaryota"/>
</dbReference>
<dbReference type="GO" id="GO:0003729">
    <property type="term" value="F:mRNA binding"/>
    <property type="evidence" value="ECO:0000318"/>
    <property type="project" value="GO_Central"/>
</dbReference>
<dbReference type="PANTHER" id="PTHR47941">
    <property type="entry name" value="PENTATRICOPEPTIDE REPEAT-CONTAINING PROTEIN 3, MITOCHONDRIAL"/>
    <property type="match status" value="1"/>
</dbReference>
<sequence>MMGKLRTPPDAVTYNTIISSCFCWGQSNRALEVFKEMVSKGVAPNSVTYNILVNGLCKDGKLDSAKALLKKIVGDGFLPDSVSYNTPIDGEGRLEEAFQFHNQVVEKFFKPDVITCNILIHGLCNRRMVGKGIKLFEMWVSRGKTVDAITYNILIRGLCYEGRIEDAIKLFEEMRETKLGPDKFSYNAILRGLSRAGRKEEAENLLRKMIESGVLPDQITYTVLGKSHSKESKHDSQCLDEESESKFYINNIKKFCSEGRFEEAKYVMEEMVHKGLSIPSSTYVDLIDGFINKQNRIVEDGYKMALCD</sequence>
<dbReference type="Gene3D" id="1.25.40.10">
    <property type="entry name" value="Tetratricopeptide repeat domain"/>
    <property type="match status" value="2"/>
</dbReference>
<dbReference type="NCBIfam" id="TIGR00756">
    <property type="entry name" value="PPR"/>
    <property type="match status" value="6"/>
</dbReference>
<feature type="repeat" description="PPR" evidence="3">
    <location>
        <begin position="182"/>
        <end position="216"/>
    </location>
</feature>
<proteinExistence type="inferred from homology"/>